<evidence type="ECO:0000313" key="11">
    <source>
        <dbReference type="Proteomes" id="UP000509660"/>
    </source>
</evidence>
<proteinExistence type="inferred from homology"/>
<reference evidence="10 11" key="1">
    <citation type="submission" date="2020-06" db="EMBL/GenBank/DDBJ databases">
        <title>Mannheimia pernigra sp. nov. isolated from bovine respiratory tract.</title>
        <authorList>
            <person name="Kuhnert P."/>
            <person name="Akarsu-Egger H."/>
        </authorList>
    </citation>
    <scope>NUCLEOTIDE SEQUENCE [LARGE SCALE GENOMIC DNA]</scope>
    <source>
        <strain evidence="10 11">BNO311</strain>
    </source>
</reference>
<evidence type="ECO:0000259" key="9">
    <source>
        <dbReference type="Pfam" id="PF02384"/>
    </source>
</evidence>
<evidence type="ECO:0000256" key="6">
    <source>
        <dbReference type="ARBA" id="ARBA00022747"/>
    </source>
</evidence>
<feature type="domain" description="DNA methylase adenine-specific" evidence="9">
    <location>
        <begin position="323"/>
        <end position="616"/>
    </location>
</feature>
<keyword evidence="6" id="KW-0680">Restriction system</keyword>
<keyword evidence="5" id="KW-0949">S-adenosyl-L-methionine</keyword>
<organism evidence="10 11">
    <name type="scientific">Mannheimia pernigra</name>
    <dbReference type="NCBI Taxonomy" id="111844"/>
    <lineage>
        <taxon>Bacteria</taxon>
        <taxon>Pseudomonadati</taxon>
        <taxon>Pseudomonadota</taxon>
        <taxon>Gammaproteobacteria</taxon>
        <taxon>Pasteurellales</taxon>
        <taxon>Pasteurellaceae</taxon>
        <taxon>Mannheimia</taxon>
    </lineage>
</organism>
<dbReference type="InterPro" id="IPR002052">
    <property type="entry name" value="DNA_methylase_N6_adenine_CS"/>
</dbReference>
<dbReference type="RefSeq" id="WP_176810268.1">
    <property type="nucleotide sequence ID" value="NZ_CP055306.1"/>
</dbReference>
<dbReference type="Gene3D" id="3.90.220.20">
    <property type="entry name" value="DNA methylase specificity domains"/>
    <property type="match status" value="1"/>
</dbReference>
<protein>
    <recommendedName>
        <fullName evidence="2">site-specific DNA-methyltransferase (adenine-specific)</fullName>
        <ecNumber evidence="2">2.1.1.72</ecNumber>
    </recommendedName>
</protein>
<comment type="similarity">
    <text evidence="1">Belongs to the N(4)/N(6)-methyltransferase family.</text>
</comment>
<dbReference type="GO" id="GO:0032259">
    <property type="term" value="P:methylation"/>
    <property type="evidence" value="ECO:0007669"/>
    <property type="project" value="UniProtKB-KW"/>
</dbReference>
<gene>
    <name evidence="10" type="ORF">HV559_09805</name>
</gene>
<dbReference type="Gene3D" id="3.40.50.150">
    <property type="entry name" value="Vaccinia Virus protein VP39"/>
    <property type="match status" value="1"/>
</dbReference>
<dbReference type="InterPro" id="IPR029063">
    <property type="entry name" value="SAM-dependent_MTases_sf"/>
</dbReference>
<dbReference type="GO" id="GO:0003677">
    <property type="term" value="F:DNA binding"/>
    <property type="evidence" value="ECO:0007669"/>
    <property type="project" value="UniProtKB-KW"/>
</dbReference>
<dbReference type="Proteomes" id="UP000509660">
    <property type="component" value="Chromosome"/>
</dbReference>
<dbReference type="REBASE" id="408189">
    <property type="entry name" value="M.Msp311ORF9805P"/>
</dbReference>
<dbReference type="PRINTS" id="PR00507">
    <property type="entry name" value="N12N6MTFRASE"/>
</dbReference>
<keyword evidence="3 10" id="KW-0489">Methyltransferase</keyword>
<dbReference type="EC" id="2.1.1.72" evidence="2"/>
<name>A0A7D5HVT4_9PAST</name>
<evidence type="ECO:0000256" key="2">
    <source>
        <dbReference type="ARBA" id="ARBA00011900"/>
    </source>
</evidence>
<evidence type="ECO:0000256" key="8">
    <source>
        <dbReference type="ARBA" id="ARBA00047942"/>
    </source>
</evidence>
<dbReference type="GO" id="GO:0009307">
    <property type="term" value="P:DNA restriction-modification system"/>
    <property type="evidence" value="ECO:0007669"/>
    <property type="project" value="UniProtKB-KW"/>
</dbReference>
<evidence type="ECO:0000256" key="5">
    <source>
        <dbReference type="ARBA" id="ARBA00022691"/>
    </source>
</evidence>
<comment type="catalytic activity">
    <reaction evidence="8">
        <text>a 2'-deoxyadenosine in DNA + S-adenosyl-L-methionine = an N(6)-methyl-2'-deoxyadenosine in DNA + S-adenosyl-L-homocysteine + H(+)</text>
        <dbReference type="Rhea" id="RHEA:15197"/>
        <dbReference type="Rhea" id="RHEA-COMP:12418"/>
        <dbReference type="Rhea" id="RHEA-COMP:12419"/>
        <dbReference type="ChEBI" id="CHEBI:15378"/>
        <dbReference type="ChEBI" id="CHEBI:57856"/>
        <dbReference type="ChEBI" id="CHEBI:59789"/>
        <dbReference type="ChEBI" id="CHEBI:90615"/>
        <dbReference type="ChEBI" id="CHEBI:90616"/>
        <dbReference type="EC" id="2.1.1.72"/>
    </reaction>
</comment>
<evidence type="ECO:0000256" key="1">
    <source>
        <dbReference type="ARBA" id="ARBA00006594"/>
    </source>
</evidence>
<dbReference type="InterPro" id="IPR044946">
    <property type="entry name" value="Restrct_endonuc_typeI_TRD_sf"/>
</dbReference>
<dbReference type="PROSITE" id="PS00092">
    <property type="entry name" value="N6_MTASE"/>
    <property type="match status" value="1"/>
</dbReference>
<evidence type="ECO:0000256" key="7">
    <source>
        <dbReference type="ARBA" id="ARBA00023125"/>
    </source>
</evidence>
<dbReference type="GO" id="GO:0008170">
    <property type="term" value="F:N-methyltransferase activity"/>
    <property type="evidence" value="ECO:0007669"/>
    <property type="project" value="InterPro"/>
</dbReference>
<keyword evidence="7" id="KW-0238">DNA-binding</keyword>
<dbReference type="GO" id="GO:0009007">
    <property type="term" value="F:site-specific DNA-methyltransferase (adenine-specific) activity"/>
    <property type="evidence" value="ECO:0007669"/>
    <property type="project" value="UniProtKB-EC"/>
</dbReference>
<keyword evidence="4" id="KW-0808">Transferase</keyword>
<evidence type="ECO:0000256" key="3">
    <source>
        <dbReference type="ARBA" id="ARBA00022603"/>
    </source>
</evidence>
<dbReference type="EMBL" id="CP055306">
    <property type="protein sequence ID" value="QLB41131.1"/>
    <property type="molecule type" value="Genomic_DNA"/>
</dbReference>
<dbReference type="AlphaFoldDB" id="A0A7D5HVT4"/>
<dbReference type="InterPro" id="IPR003356">
    <property type="entry name" value="DNA_methylase_A-5"/>
</dbReference>
<sequence>MSEELYQYNSLENMIQIGSGYQYLILSNTTFNTLINRNIIKDNIDKKYRKLKPDGLILSGNKEPYKIEAIIENKSPSTYKRSKTRSDVMFQAVEKCQATKCNLGIITNGLCFEPFLVGSNEEEYDYLYTIDDKIIKCNVIKDDKKEKIILNDIKKDKESQLILSEIINSITIDSSIVKFQKEKKNPAELARKVWQSVWLATGDSPKKCLMTFTEIFMYKYLSDLGIISKNSKDINVSFDSTFKKGKGKCLKFYLEDVRPYIKEVFPKGLDDTTIINGLSLKEDKNQDELFYEILNNFKDFGNLKNVSVEFKSNLFEEFLKGSNGIKLMAQFFTPRNIIRSIIDMAEIDKMSEGQKICDPSCGVGGFIQEAIIKRDVDNEFYRTDDDFNSHLIYSGYDLDKDTIILAKASMTVLLSSYINKYRNDVNIISSYINNIFNSVHNSPIGSLSITENKYDLILSNPPYVRKGLSLYNKFIKNNSELEKFYDVSSYSKEGLFVINIIKLLKSGGRAFIILPDGFFHTKSDRGIRNFLLNECILNAIISLPEKTFYTTNKKTYILSVTKKKKGVTQDKKVFNYIVNDVGETLDSARSKTSMNDLNTLIKEYKDYVHNEEYNNFHNNSIFLKDIDYYRQNDMWLSENLLEHEKEPHLAIRDFSEIVDIVNEIGDGIKETLISINDIADKKFNYNYIEIDLSNENQFKFHTSVLGLKQKEYREISAKHKEYREISAKDNDKDTYPVYTAAAKPVAFFNRNYKGLITPTPNTAHISIATDGDGTAGTNIMLHKTPYFINSSRLSIEVLDQNIIPEYIFYAIKSIKKKFGFGYSVKCNKDNLKKYCKVKIPIDDNGNISKEKQNLIIKDMMEKEALLNNLIENLSHLDNVKEFNKFLSI</sequence>
<accession>A0A7D5HVT4</accession>
<evidence type="ECO:0000313" key="10">
    <source>
        <dbReference type="EMBL" id="QLB41131.1"/>
    </source>
</evidence>
<dbReference type="Pfam" id="PF02384">
    <property type="entry name" value="N6_Mtase"/>
    <property type="match status" value="1"/>
</dbReference>
<keyword evidence="11" id="KW-1185">Reference proteome</keyword>
<dbReference type="PANTHER" id="PTHR42933">
    <property type="entry name" value="SLR6095 PROTEIN"/>
    <property type="match status" value="1"/>
</dbReference>
<dbReference type="SUPFAM" id="SSF53335">
    <property type="entry name" value="S-adenosyl-L-methionine-dependent methyltransferases"/>
    <property type="match status" value="1"/>
</dbReference>
<dbReference type="PANTHER" id="PTHR42933:SF3">
    <property type="entry name" value="TYPE I RESTRICTION ENZYME MJAVIII METHYLASE SUBUNIT"/>
    <property type="match status" value="1"/>
</dbReference>
<dbReference type="InterPro" id="IPR051537">
    <property type="entry name" value="DNA_Adenine_Mtase"/>
</dbReference>
<evidence type="ECO:0000256" key="4">
    <source>
        <dbReference type="ARBA" id="ARBA00022679"/>
    </source>
</evidence>